<organism evidence="2 3">
    <name type="scientific">Ascobolus immersus RN42</name>
    <dbReference type="NCBI Taxonomy" id="1160509"/>
    <lineage>
        <taxon>Eukaryota</taxon>
        <taxon>Fungi</taxon>
        <taxon>Dikarya</taxon>
        <taxon>Ascomycota</taxon>
        <taxon>Pezizomycotina</taxon>
        <taxon>Pezizomycetes</taxon>
        <taxon>Pezizales</taxon>
        <taxon>Ascobolaceae</taxon>
        <taxon>Ascobolus</taxon>
    </lineage>
</organism>
<sequence>MPRRANTVATTTSTATSTATSAAAAPPDYGHYRRLIPRNPPDPSTGKVIKKKDPNWFANRYLIPFSSSANSIHSAKFTKIKPIPDSPPPEGEAPEFEITSEKRLLERAAKKAARERSASITPSESVSTAAERRRSKPRRASTDPGEGGSSNGEGSSRGRRNREVPAGEADDETLETPREVLVAIQKYGLTPSSAVLARLGISKELYKVFADQHVSKKLGRVN</sequence>
<reference evidence="2 3" key="1">
    <citation type="journal article" date="2018" name="Nat. Ecol. Evol.">
        <title>Pezizomycetes genomes reveal the molecular basis of ectomycorrhizal truffle lifestyle.</title>
        <authorList>
            <person name="Murat C."/>
            <person name="Payen T."/>
            <person name="Noel B."/>
            <person name="Kuo A."/>
            <person name="Morin E."/>
            <person name="Chen J."/>
            <person name="Kohler A."/>
            <person name="Krizsan K."/>
            <person name="Balestrini R."/>
            <person name="Da Silva C."/>
            <person name="Montanini B."/>
            <person name="Hainaut M."/>
            <person name="Levati E."/>
            <person name="Barry K.W."/>
            <person name="Belfiori B."/>
            <person name="Cichocki N."/>
            <person name="Clum A."/>
            <person name="Dockter R.B."/>
            <person name="Fauchery L."/>
            <person name="Guy J."/>
            <person name="Iotti M."/>
            <person name="Le Tacon F."/>
            <person name="Lindquist E.A."/>
            <person name="Lipzen A."/>
            <person name="Malagnac F."/>
            <person name="Mello A."/>
            <person name="Molinier V."/>
            <person name="Miyauchi S."/>
            <person name="Poulain J."/>
            <person name="Riccioni C."/>
            <person name="Rubini A."/>
            <person name="Sitrit Y."/>
            <person name="Splivallo R."/>
            <person name="Traeger S."/>
            <person name="Wang M."/>
            <person name="Zifcakova L."/>
            <person name="Wipf D."/>
            <person name="Zambonelli A."/>
            <person name="Paolocci F."/>
            <person name="Nowrousian M."/>
            <person name="Ottonello S."/>
            <person name="Baldrian P."/>
            <person name="Spatafora J.W."/>
            <person name="Henrissat B."/>
            <person name="Nagy L.G."/>
            <person name="Aury J.M."/>
            <person name="Wincker P."/>
            <person name="Grigoriev I.V."/>
            <person name="Bonfante P."/>
            <person name="Martin F.M."/>
        </authorList>
    </citation>
    <scope>NUCLEOTIDE SEQUENCE [LARGE SCALE GENOMIC DNA]</scope>
    <source>
        <strain evidence="2 3">RN42</strain>
    </source>
</reference>
<feature type="compositionally biased region" description="Polar residues" evidence="1">
    <location>
        <begin position="118"/>
        <end position="128"/>
    </location>
</feature>
<feature type="compositionally biased region" description="Basic and acidic residues" evidence="1">
    <location>
        <begin position="99"/>
        <end position="117"/>
    </location>
</feature>
<feature type="region of interest" description="Disordered" evidence="1">
    <location>
        <begin position="79"/>
        <end position="176"/>
    </location>
</feature>
<dbReference type="EMBL" id="ML119876">
    <property type="protein sequence ID" value="RPA72157.1"/>
    <property type="molecule type" value="Genomic_DNA"/>
</dbReference>
<evidence type="ECO:0000256" key="1">
    <source>
        <dbReference type="SAM" id="MobiDB-lite"/>
    </source>
</evidence>
<name>A0A3N4HEX3_ASCIM</name>
<dbReference type="AlphaFoldDB" id="A0A3N4HEX3"/>
<feature type="region of interest" description="Disordered" evidence="1">
    <location>
        <begin position="1"/>
        <end position="50"/>
    </location>
</feature>
<proteinExistence type="predicted"/>
<gene>
    <name evidence="2" type="ORF">BJ508DRAFT_381701</name>
</gene>
<evidence type="ECO:0000313" key="2">
    <source>
        <dbReference type="EMBL" id="RPA72157.1"/>
    </source>
</evidence>
<protein>
    <submittedName>
        <fullName evidence="2">Uncharacterized protein</fullName>
    </submittedName>
</protein>
<keyword evidence="3" id="KW-1185">Reference proteome</keyword>
<evidence type="ECO:0000313" key="3">
    <source>
        <dbReference type="Proteomes" id="UP000275078"/>
    </source>
</evidence>
<dbReference type="Proteomes" id="UP000275078">
    <property type="component" value="Unassembled WGS sequence"/>
</dbReference>
<feature type="compositionally biased region" description="Low complexity" evidence="1">
    <location>
        <begin position="9"/>
        <end position="25"/>
    </location>
</feature>
<accession>A0A3N4HEX3</accession>